<feature type="domain" description="Lantibiotic dehydratase N-terminal" evidence="1">
    <location>
        <begin position="5"/>
        <end position="107"/>
    </location>
</feature>
<keyword evidence="3" id="KW-1185">Reference proteome</keyword>
<evidence type="ECO:0000259" key="1">
    <source>
        <dbReference type="Pfam" id="PF04738"/>
    </source>
</evidence>
<dbReference type="InterPro" id="IPR006827">
    <property type="entry name" value="Lant_deHydtase_N"/>
</dbReference>
<organism evidence="2 3">
    <name type="scientific">Polaribacter batillariae</name>
    <dbReference type="NCBI Taxonomy" id="2808900"/>
    <lineage>
        <taxon>Bacteria</taxon>
        <taxon>Pseudomonadati</taxon>
        <taxon>Bacteroidota</taxon>
        <taxon>Flavobacteriia</taxon>
        <taxon>Flavobacteriales</taxon>
        <taxon>Flavobacteriaceae</taxon>
    </lineage>
</organism>
<reference evidence="2 3" key="1">
    <citation type="submission" date="2021-03" db="EMBL/GenBank/DDBJ databases">
        <title>Complete genome of Polaribacter_sp.G4M1.</title>
        <authorList>
            <person name="Jeong S.W."/>
            <person name="Bae J.W."/>
        </authorList>
    </citation>
    <scope>NUCLEOTIDE SEQUENCE [LARGE SCALE GENOMIC DNA]</scope>
    <source>
        <strain evidence="2 3">G4M1</strain>
    </source>
</reference>
<dbReference type="Pfam" id="PF04738">
    <property type="entry name" value="Lant_dehydr_N"/>
    <property type="match status" value="1"/>
</dbReference>
<protein>
    <submittedName>
        <fullName evidence="2">Lantibiotic dehydratase</fullName>
    </submittedName>
</protein>
<dbReference type="EMBL" id="CP071795">
    <property type="protein sequence ID" value="QTD36727.1"/>
    <property type="molecule type" value="Genomic_DNA"/>
</dbReference>
<accession>A0ABX7SR61</accession>
<name>A0ABX7SR61_9FLAO</name>
<evidence type="ECO:0000313" key="3">
    <source>
        <dbReference type="Proteomes" id="UP000663935"/>
    </source>
</evidence>
<gene>
    <name evidence="2" type="ORF">JL193_11325</name>
</gene>
<evidence type="ECO:0000313" key="2">
    <source>
        <dbReference type="EMBL" id="QTD36727.1"/>
    </source>
</evidence>
<proteinExistence type="predicted"/>
<dbReference type="Proteomes" id="UP000663935">
    <property type="component" value="Chromosome"/>
</dbReference>
<sequence length="158" mass="18780">MEILLPIYQFLCDTQTQNKRSSVGFSWNEILKKHTFLPRIEFENMIFSKAKWNIEVAVFQKLFANKNLLASIKIWQKENLIPDFVELVEGDNKLLIDLKSEISIRMLLDTIKNRKKFILEEFLFLDNEFIKDEKDASYCNQFVVSFYNEAKLKQANNE</sequence>